<feature type="compositionally biased region" description="Acidic residues" evidence="1">
    <location>
        <begin position="236"/>
        <end position="260"/>
    </location>
</feature>
<reference evidence="2" key="1">
    <citation type="submission" date="2021-12" db="EMBL/GenBank/DDBJ databases">
        <authorList>
            <person name="Zaccaron A."/>
            <person name="Stergiopoulos I."/>
        </authorList>
    </citation>
    <scope>NUCLEOTIDE SEQUENCE</scope>
    <source>
        <strain evidence="2">Race5_Kim</strain>
    </source>
</reference>
<feature type="region of interest" description="Disordered" evidence="1">
    <location>
        <begin position="26"/>
        <end position="55"/>
    </location>
</feature>
<feature type="compositionally biased region" description="Basic and acidic residues" evidence="1">
    <location>
        <begin position="165"/>
        <end position="177"/>
    </location>
</feature>
<feature type="region of interest" description="Disordered" evidence="1">
    <location>
        <begin position="162"/>
        <end position="344"/>
    </location>
</feature>
<dbReference type="Proteomes" id="UP000756132">
    <property type="component" value="Chromosome 5"/>
</dbReference>
<evidence type="ECO:0000256" key="1">
    <source>
        <dbReference type="SAM" id="MobiDB-lite"/>
    </source>
</evidence>
<accession>A0A9Q8LGZ3</accession>
<dbReference type="AlphaFoldDB" id="A0A9Q8LGZ3"/>
<dbReference type="GeneID" id="71986441"/>
<dbReference type="EMBL" id="CP090167">
    <property type="protein sequence ID" value="UJO17269.1"/>
    <property type="molecule type" value="Genomic_DNA"/>
</dbReference>
<feature type="compositionally biased region" description="Basic and acidic residues" evidence="1">
    <location>
        <begin position="333"/>
        <end position="344"/>
    </location>
</feature>
<organism evidence="2 3">
    <name type="scientific">Passalora fulva</name>
    <name type="common">Tomato leaf mold</name>
    <name type="synonym">Cladosporium fulvum</name>
    <dbReference type="NCBI Taxonomy" id="5499"/>
    <lineage>
        <taxon>Eukaryota</taxon>
        <taxon>Fungi</taxon>
        <taxon>Dikarya</taxon>
        <taxon>Ascomycota</taxon>
        <taxon>Pezizomycotina</taxon>
        <taxon>Dothideomycetes</taxon>
        <taxon>Dothideomycetidae</taxon>
        <taxon>Mycosphaerellales</taxon>
        <taxon>Mycosphaerellaceae</taxon>
        <taxon>Fulvia</taxon>
    </lineage>
</organism>
<dbReference type="KEGG" id="ffu:CLAFUR5_06563"/>
<dbReference type="OrthoDB" id="3901046at2759"/>
<gene>
    <name evidence="2" type="ORF">CLAFUR5_06563</name>
</gene>
<dbReference type="RefSeq" id="XP_047761635.1">
    <property type="nucleotide sequence ID" value="XM_047905711.1"/>
</dbReference>
<reference evidence="2" key="2">
    <citation type="journal article" date="2022" name="Microb. Genom.">
        <title>A chromosome-scale genome assembly of the tomato pathogen Cladosporium fulvum reveals a compartmentalized genome architecture and the presence of a dispensable chromosome.</title>
        <authorList>
            <person name="Zaccaron A.Z."/>
            <person name="Chen L.H."/>
            <person name="Samaras A."/>
            <person name="Stergiopoulos I."/>
        </authorList>
    </citation>
    <scope>NUCLEOTIDE SEQUENCE</scope>
    <source>
        <strain evidence="2">Race5_Kim</strain>
    </source>
</reference>
<sequence length="344" mass="38551">MQPSPVFTKFEPLALASPSAVALGRSATWPPTSAKTSNATSRFTTTTTNPMGNGTRIHISQPTTPTMAPVKHHQHQHHTKPIDLFEYDLAEHPENHFLSPVQMYEYEDWAEHSDDDDEAGEIEWDAGITDFALFDTDRRRAQQGQAMPDRWNSLLHSQASALQRAVERNRATSDPSRRGVWTPLVDDLPQLTPDSSPNLKESFDIHAHCQANTSRGADPRQGQTMPIPSYLLEPTPSDEETDDEDDEISDASDSDSDDDLPVAYLVERARERRRQARQLERPGLRFSRTMSGKHHVWRRPSSGMYTLSEAPEAERKAEMGFGIQSGGTGASERVLEEGRGRRRG</sequence>
<evidence type="ECO:0000313" key="2">
    <source>
        <dbReference type="EMBL" id="UJO17269.1"/>
    </source>
</evidence>
<feature type="compositionally biased region" description="Polar residues" evidence="1">
    <location>
        <begin position="210"/>
        <end position="226"/>
    </location>
</feature>
<keyword evidence="3" id="KW-1185">Reference proteome</keyword>
<feature type="compositionally biased region" description="Low complexity" evidence="1">
    <location>
        <begin position="36"/>
        <end position="48"/>
    </location>
</feature>
<name>A0A9Q8LGZ3_PASFU</name>
<protein>
    <submittedName>
        <fullName evidence="2">Uncharacterized protein</fullName>
    </submittedName>
</protein>
<proteinExistence type="predicted"/>
<evidence type="ECO:0000313" key="3">
    <source>
        <dbReference type="Proteomes" id="UP000756132"/>
    </source>
</evidence>